<gene>
    <name evidence="4" type="ORF">UC8_33020</name>
</gene>
<feature type="transmembrane region" description="Helical" evidence="2">
    <location>
        <begin position="37"/>
        <end position="56"/>
    </location>
</feature>
<dbReference type="Pfam" id="PF00656">
    <property type="entry name" value="Peptidase_C14"/>
    <property type="match status" value="1"/>
</dbReference>
<organism evidence="4 5">
    <name type="scientific">Roseimaritima ulvae</name>
    <dbReference type="NCBI Taxonomy" id="980254"/>
    <lineage>
        <taxon>Bacteria</taxon>
        <taxon>Pseudomonadati</taxon>
        <taxon>Planctomycetota</taxon>
        <taxon>Planctomycetia</taxon>
        <taxon>Pirellulales</taxon>
        <taxon>Pirellulaceae</taxon>
        <taxon>Roseimaritima</taxon>
    </lineage>
</organism>
<dbReference type="GO" id="GO:0004197">
    <property type="term" value="F:cysteine-type endopeptidase activity"/>
    <property type="evidence" value="ECO:0007669"/>
    <property type="project" value="InterPro"/>
</dbReference>
<protein>
    <submittedName>
        <fullName evidence="4">Caspase domain protein</fullName>
    </submittedName>
</protein>
<evidence type="ECO:0000313" key="5">
    <source>
        <dbReference type="Proteomes" id="UP000325286"/>
    </source>
</evidence>
<feature type="region of interest" description="Disordered" evidence="1">
    <location>
        <begin position="716"/>
        <end position="754"/>
    </location>
</feature>
<dbReference type="Gene3D" id="3.40.50.1460">
    <property type="match status" value="1"/>
</dbReference>
<proteinExistence type="predicted"/>
<keyword evidence="2" id="KW-1133">Transmembrane helix</keyword>
<keyword evidence="5" id="KW-1185">Reference proteome</keyword>
<dbReference type="GO" id="GO:0005737">
    <property type="term" value="C:cytoplasm"/>
    <property type="evidence" value="ECO:0007669"/>
    <property type="project" value="TreeGrafter"/>
</dbReference>
<feature type="compositionally biased region" description="Polar residues" evidence="1">
    <location>
        <begin position="717"/>
        <end position="733"/>
    </location>
</feature>
<dbReference type="Proteomes" id="UP000325286">
    <property type="component" value="Chromosome"/>
</dbReference>
<reference evidence="4 5" key="1">
    <citation type="submission" date="2019-08" db="EMBL/GenBank/DDBJ databases">
        <title>Deep-cultivation of Planctomycetes and their phenomic and genomic characterization uncovers novel biology.</title>
        <authorList>
            <person name="Wiegand S."/>
            <person name="Jogler M."/>
            <person name="Boedeker C."/>
            <person name="Pinto D."/>
            <person name="Vollmers J."/>
            <person name="Rivas-Marin E."/>
            <person name="Kohn T."/>
            <person name="Peeters S.H."/>
            <person name="Heuer A."/>
            <person name="Rast P."/>
            <person name="Oberbeckmann S."/>
            <person name="Bunk B."/>
            <person name="Jeske O."/>
            <person name="Meyerdierks A."/>
            <person name="Storesund J.E."/>
            <person name="Kallscheuer N."/>
            <person name="Luecker S."/>
            <person name="Lage O.M."/>
            <person name="Pohl T."/>
            <person name="Merkel B.J."/>
            <person name="Hornburger P."/>
            <person name="Mueller R.-W."/>
            <person name="Bruemmer F."/>
            <person name="Labrenz M."/>
            <person name="Spormann A.M."/>
            <person name="Op den Camp H."/>
            <person name="Overmann J."/>
            <person name="Amann R."/>
            <person name="Jetten M.S.M."/>
            <person name="Mascher T."/>
            <person name="Medema M.H."/>
            <person name="Devos D.P."/>
            <person name="Kaster A.-K."/>
            <person name="Ovreas L."/>
            <person name="Rohde M."/>
            <person name="Galperin M.Y."/>
            <person name="Jogler C."/>
        </authorList>
    </citation>
    <scope>NUCLEOTIDE SEQUENCE [LARGE SCALE GENOMIC DNA]</scope>
    <source>
        <strain evidence="4 5">UC8</strain>
    </source>
</reference>
<dbReference type="SUPFAM" id="SSF52129">
    <property type="entry name" value="Caspase-like"/>
    <property type="match status" value="1"/>
</dbReference>
<dbReference type="PANTHER" id="PTHR48104">
    <property type="entry name" value="METACASPASE-4"/>
    <property type="match status" value="1"/>
</dbReference>
<dbReference type="InterPro" id="IPR029030">
    <property type="entry name" value="Caspase-like_dom_sf"/>
</dbReference>
<name>A0A5B9R502_9BACT</name>
<feature type="domain" description="Peptidase C14 caspase" evidence="3">
    <location>
        <begin position="62"/>
        <end position="232"/>
    </location>
</feature>
<dbReference type="RefSeq" id="WP_068133657.1">
    <property type="nucleotide sequence ID" value="NZ_CP042914.1"/>
</dbReference>
<dbReference type="InterPro" id="IPR011600">
    <property type="entry name" value="Pept_C14_caspase"/>
</dbReference>
<dbReference type="InterPro" id="IPR050452">
    <property type="entry name" value="Metacaspase"/>
</dbReference>
<accession>A0A5B9R502</accession>
<dbReference type="EMBL" id="CP042914">
    <property type="protein sequence ID" value="QEG41283.1"/>
    <property type="molecule type" value="Genomic_DNA"/>
</dbReference>
<evidence type="ECO:0000256" key="2">
    <source>
        <dbReference type="SAM" id="Phobius"/>
    </source>
</evidence>
<evidence type="ECO:0000259" key="3">
    <source>
        <dbReference type="Pfam" id="PF00656"/>
    </source>
</evidence>
<evidence type="ECO:0000313" key="4">
    <source>
        <dbReference type="EMBL" id="QEG41283.1"/>
    </source>
</evidence>
<dbReference type="GO" id="GO:0006508">
    <property type="term" value="P:proteolysis"/>
    <property type="evidence" value="ECO:0007669"/>
    <property type="project" value="InterPro"/>
</dbReference>
<dbReference type="OrthoDB" id="1491023at2"/>
<keyword evidence="2" id="KW-0472">Membrane</keyword>
<feature type="compositionally biased region" description="Polar residues" evidence="1">
    <location>
        <begin position="740"/>
        <end position="751"/>
    </location>
</feature>
<dbReference type="KEGG" id="rul:UC8_33020"/>
<sequence length="777" mass="86135">MTEGNVELIRDEAWKCFIPFFMYSYLKRSMKTFRQPTFANGIAFIFCVFFVASVGAQQPAQRHALMIACSEFPYAPGIKPLPGAFNDIARFETLLQSQQYDFDSIKTLAGWNEDSNKNPTVENITTAFEELISRSSQGDQVFILMSGHGTQIKAKTNTLDEFGMKEEPDGMDEVFIAADYGPEAKVIRDDTIGRWLDRLRRKGAHVWIVFDCCHSGSLTRSHGDEEPRRIVSDDSRSLAVVAAKDDWRDTGIVDLQTCEPGSAAESQNGGSLVALFAAQNYETTPEMTRPIGARPTAENRRGLLSFHLEYLLKNLVGQTTYRDLENALANRYYAERAMRGPNPYFEGDLDRTVFGYESMQRSNTMRLQKVGEDWRLLGGVMDGVTEGTELTVSSHGENRRETIGSFRATEVGLYRSVLEWIETPQGELTPADVSSLSCDISKQPVNPWNVAVEWLDTAGAYKRTNSIEQPLRDWLAEQQRNPRAPITTRANSSANVWSVCVATPEAARRFGVDVIDTSVLLLNEDAVLRAENPDQSETGNELSVVYAIADLEKIKQNLSTDFERLFRMQRLFQLAGLFGDGGPLLKTRGVNIEFLRDTANSSERLHSAARLEQAIDSDDLRVGDEVVVSLSSTKPQKLWYTILLVQSNGLILPVHAGSILDGRSFSPSLLEINKIRLKPTKGTSAFVAVTVPVLDQRRPADFSYLGQLPIGVHSETETAATRSAEQDHNSAPSTAIGGLLSNTTRGASDSQADAVAVKQDGAQIAVRSWSIRARTEQ</sequence>
<evidence type="ECO:0000256" key="1">
    <source>
        <dbReference type="SAM" id="MobiDB-lite"/>
    </source>
</evidence>
<dbReference type="AlphaFoldDB" id="A0A5B9R502"/>
<keyword evidence="2" id="KW-0812">Transmembrane</keyword>
<dbReference type="PANTHER" id="PTHR48104:SF30">
    <property type="entry name" value="METACASPASE-1"/>
    <property type="match status" value="1"/>
</dbReference>